<sequence>MKQLRIYTLKDNDSAKDYLENHWDKHLISLPKFGISVEKVFMEDKDIDGPCHVYAIVSGEDLHQKNKDYMQSQAFKDDMVGFPMDAIQNVKDIDLITYK</sequence>
<accession>A0A387AWN5</accession>
<protein>
    <recommendedName>
        <fullName evidence="3">YCII-related domain-containing protein</fullName>
    </recommendedName>
</protein>
<keyword evidence="2" id="KW-1185">Reference proteome</keyword>
<dbReference type="Proteomes" id="UP000272003">
    <property type="component" value="Chromosome"/>
</dbReference>
<dbReference type="KEGG" id="abom:D7I45_06170"/>
<gene>
    <name evidence="1" type="ORF">D7I45_06170</name>
</gene>
<dbReference type="AlphaFoldDB" id="A0A387AWN5"/>
<evidence type="ECO:0000313" key="2">
    <source>
        <dbReference type="Proteomes" id="UP000272003"/>
    </source>
</evidence>
<evidence type="ECO:0000313" key="1">
    <source>
        <dbReference type="EMBL" id="AYF93076.1"/>
    </source>
</evidence>
<reference evidence="1 2" key="1">
    <citation type="submission" date="2018-09" db="EMBL/GenBank/DDBJ databases">
        <title>Genome sequencing of strain BHWM-4.</title>
        <authorList>
            <person name="Heo J."/>
            <person name="Kim S.-J."/>
            <person name="Kwon S.-W."/>
        </authorList>
    </citation>
    <scope>NUCLEOTIDE SEQUENCE [LARGE SCALE GENOMIC DNA]</scope>
    <source>
        <strain evidence="1 2">BHWM-4</strain>
    </source>
</reference>
<dbReference type="RefSeq" id="WP_120784840.1">
    <property type="nucleotide sequence ID" value="NZ_CP032626.1"/>
</dbReference>
<dbReference type="OrthoDB" id="2297285at2"/>
<organism evidence="1 2">
    <name type="scientific">Apilactobacillus bombintestini</name>
    <dbReference type="NCBI Taxonomy" id="2419772"/>
    <lineage>
        <taxon>Bacteria</taxon>
        <taxon>Bacillati</taxon>
        <taxon>Bacillota</taxon>
        <taxon>Bacilli</taxon>
        <taxon>Lactobacillales</taxon>
        <taxon>Lactobacillaceae</taxon>
        <taxon>Apilactobacillus</taxon>
    </lineage>
</organism>
<proteinExistence type="predicted"/>
<name>A0A387AWN5_9LACO</name>
<evidence type="ECO:0008006" key="3">
    <source>
        <dbReference type="Google" id="ProtNLM"/>
    </source>
</evidence>
<dbReference type="EMBL" id="CP032626">
    <property type="protein sequence ID" value="AYF93076.1"/>
    <property type="molecule type" value="Genomic_DNA"/>
</dbReference>